<keyword evidence="1" id="KW-1133">Transmembrane helix</keyword>
<accession>A0A9E9P3N0</accession>
<dbReference type="EMBL" id="CP098242">
    <property type="protein sequence ID" value="WAW09301.1"/>
    <property type="molecule type" value="Genomic_DNA"/>
</dbReference>
<dbReference type="InterPro" id="IPR022064">
    <property type="entry name" value="DUF3619"/>
</dbReference>
<keyword evidence="3" id="KW-1185">Reference proteome</keyword>
<proteinExistence type="predicted"/>
<organism evidence="2 3">
    <name type="scientific">Oxalobacter vibrioformis</name>
    <dbReference type="NCBI Taxonomy" id="933080"/>
    <lineage>
        <taxon>Bacteria</taxon>
        <taxon>Pseudomonadati</taxon>
        <taxon>Pseudomonadota</taxon>
        <taxon>Betaproteobacteria</taxon>
        <taxon>Burkholderiales</taxon>
        <taxon>Oxalobacteraceae</taxon>
        <taxon>Oxalobacter</taxon>
    </lineage>
</organism>
<name>A0A9E9P3N0_9BURK</name>
<dbReference type="AlphaFoldDB" id="A0A9E9P3N0"/>
<dbReference type="Proteomes" id="UP001156215">
    <property type="component" value="Chromosome"/>
</dbReference>
<dbReference type="RefSeq" id="WP_269308298.1">
    <property type="nucleotide sequence ID" value="NZ_CP098242.1"/>
</dbReference>
<feature type="transmembrane region" description="Helical" evidence="1">
    <location>
        <begin position="70"/>
        <end position="91"/>
    </location>
</feature>
<sequence length="133" mass="14507">MNAQEKNFAYKVRHALNERLDDLPDSVTERLAHVRSVAVSRKKQEASVHVAVFKKAFAGITGSASGHSSWFGRLGLGLPALVLAVGLMGIVHYEEQRQIRETAAIDMAVLSDELPPAAYTDIGFNAYLERNGA</sequence>
<dbReference type="Pfam" id="PF12279">
    <property type="entry name" value="DUF3619"/>
    <property type="match status" value="1"/>
</dbReference>
<dbReference type="KEGG" id="ovb:NB640_08510"/>
<gene>
    <name evidence="2" type="ORF">NB640_08510</name>
</gene>
<keyword evidence="1" id="KW-0472">Membrane</keyword>
<reference evidence="2" key="1">
    <citation type="journal article" date="2022" name="Front. Microbiol.">
        <title>New perspectives on an old grouping: The genomic and phenotypic variability of Oxalobacter formigenes and the implications for calcium oxalate stone prevention.</title>
        <authorList>
            <person name="Chmiel J.A."/>
            <person name="Carr C."/>
            <person name="Stuivenberg G.A."/>
            <person name="Venema R."/>
            <person name="Chanyi R.M."/>
            <person name="Al K.F."/>
            <person name="Giguere D."/>
            <person name="Say H."/>
            <person name="Akouris P.P."/>
            <person name="Dominguez Romero S.A."/>
            <person name="Kwong A."/>
            <person name="Tai V."/>
            <person name="Koval S.F."/>
            <person name="Razvi H."/>
            <person name="Bjazevic J."/>
            <person name="Burton J.P."/>
        </authorList>
    </citation>
    <scope>NUCLEOTIDE SEQUENCE</scope>
    <source>
        <strain evidence="2">WoOx3</strain>
    </source>
</reference>
<keyword evidence="1" id="KW-0812">Transmembrane</keyword>
<evidence type="ECO:0000313" key="3">
    <source>
        <dbReference type="Proteomes" id="UP001156215"/>
    </source>
</evidence>
<evidence type="ECO:0000256" key="1">
    <source>
        <dbReference type="SAM" id="Phobius"/>
    </source>
</evidence>
<protein>
    <submittedName>
        <fullName evidence="2">DUF3619 family protein</fullName>
    </submittedName>
</protein>
<evidence type="ECO:0000313" key="2">
    <source>
        <dbReference type="EMBL" id="WAW09301.1"/>
    </source>
</evidence>